<dbReference type="PANTHER" id="PTHR40690:SF1">
    <property type="entry name" value="DUF1611 DOMAIN-CONTAINING PROTEIN"/>
    <property type="match status" value="1"/>
</dbReference>
<evidence type="ECO:0000313" key="5">
    <source>
        <dbReference type="Proteomes" id="UP000475214"/>
    </source>
</evidence>
<name>A0A6L9SH65_9ACTN</name>
<dbReference type="Proteomes" id="UP000475214">
    <property type="component" value="Unassembled WGS sequence"/>
</dbReference>
<dbReference type="PANTHER" id="PTHR40690">
    <property type="entry name" value="GLL3100 PROTEIN"/>
    <property type="match status" value="1"/>
</dbReference>
<dbReference type="EMBL" id="JAAGOA010000034">
    <property type="protein sequence ID" value="NEE04453.1"/>
    <property type="molecule type" value="Genomic_DNA"/>
</dbReference>
<dbReference type="Gene3D" id="3.40.50.720">
    <property type="entry name" value="NAD(P)-binding Rossmann-like Domain"/>
    <property type="match status" value="1"/>
</dbReference>
<protein>
    <submittedName>
        <fullName evidence="4">DUF1611 domain-containing protein</fullName>
    </submittedName>
</protein>
<dbReference type="SUPFAM" id="SSF52540">
    <property type="entry name" value="P-loop containing nucleoside triphosphate hydrolases"/>
    <property type="match status" value="1"/>
</dbReference>
<dbReference type="AlphaFoldDB" id="A0A6L9SH65"/>
<evidence type="ECO:0000256" key="1">
    <source>
        <dbReference type="SAM" id="MobiDB-lite"/>
    </source>
</evidence>
<organism evidence="4 5">
    <name type="scientific">Phytoactinopolyspora halotolerans</name>
    <dbReference type="NCBI Taxonomy" id="1981512"/>
    <lineage>
        <taxon>Bacteria</taxon>
        <taxon>Bacillati</taxon>
        <taxon>Actinomycetota</taxon>
        <taxon>Actinomycetes</taxon>
        <taxon>Jiangellales</taxon>
        <taxon>Jiangellaceae</taxon>
        <taxon>Phytoactinopolyspora</taxon>
    </lineage>
</organism>
<dbReference type="RefSeq" id="WP_163744991.1">
    <property type="nucleotide sequence ID" value="NZ_JAAGOA010000034.1"/>
</dbReference>
<dbReference type="InterPro" id="IPR035402">
    <property type="entry name" value="DgcN-like_N"/>
</dbReference>
<evidence type="ECO:0000259" key="2">
    <source>
        <dbReference type="Pfam" id="PF07755"/>
    </source>
</evidence>
<feature type="domain" description="D-glutamate N-acetyltransferase-like N-terminal" evidence="3">
    <location>
        <begin position="65"/>
        <end position="162"/>
    </location>
</feature>
<dbReference type="InterPro" id="IPR027417">
    <property type="entry name" value="P-loop_NTPase"/>
</dbReference>
<evidence type="ECO:0000313" key="4">
    <source>
        <dbReference type="EMBL" id="NEE04453.1"/>
    </source>
</evidence>
<evidence type="ECO:0000259" key="3">
    <source>
        <dbReference type="Pfam" id="PF17396"/>
    </source>
</evidence>
<dbReference type="InterPro" id="IPR035086">
    <property type="entry name" value="DgcN-like_C"/>
</dbReference>
<gene>
    <name evidence="4" type="ORF">G1H10_30225</name>
</gene>
<accession>A0A6L9SH65</accession>
<dbReference type="Pfam" id="PF17396">
    <property type="entry name" value="DUF1611_N"/>
    <property type="match status" value="1"/>
</dbReference>
<feature type="domain" description="D-glutamate N-acetyltransferase-like C-terminal" evidence="2">
    <location>
        <begin position="170"/>
        <end position="362"/>
    </location>
</feature>
<dbReference type="Gene3D" id="3.40.50.300">
    <property type="entry name" value="P-loop containing nucleotide triphosphate hydrolases"/>
    <property type="match status" value="1"/>
</dbReference>
<reference evidence="4 5" key="1">
    <citation type="submission" date="2020-02" db="EMBL/GenBank/DDBJ databases">
        <authorList>
            <person name="Li X.-J."/>
            <person name="Han X.-M."/>
        </authorList>
    </citation>
    <scope>NUCLEOTIDE SEQUENCE [LARGE SCALE GENOMIC DNA]</scope>
    <source>
        <strain evidence="4 5">CCTCC AB 2017055</strain>
    </source>
</reference>
<feature type="region of interest" description="Disordered" evidence="1">
    <location>
        <begin position="1"/>
        <end position="24"/>
    </location>
</feature>
<dbReference type="PIRSF" id="PIRSF026760">
    <property type="entry name" value="UCP026760"/>
    <property type="match status" value="1"/>
</dbReference>
<dbReference type="InterPro" id="IPR011669">
    <property type="entry name" value="DgcN-like"/>
</dbReference>
<keyword evidence="5" id="KW-1185">Reference proteome</keyword>
<proteinExistence type="predicted"/>
<sequence>MPPLSTNPASAGVRPEPGSVTPSLPLGSSAVVYCEGQFGEQDGKTANGLVRHSEKYQVLSVIDSRQAGVDAGMFLDGAANGIPVLATLTEAVAHAGYVPDYLICGVAPADGLLSAAQRVVLLDGIARGMHIINGLHEFLNDDAEFVAARILAGVTITDIRRPKEKKDLHLFSGRIFDVTCPRIAVLGTDGSIGKRTTATLLTRALNAQGINAVMVGTGQTTLIQGGKYGVALDALVPQFCSGEVEAQVVAAFEGEDPDVIVVEGQGALSHPAYLTSAHILRGSRPAGVVVQHAPKRKTLGDFPMVPMPTAASEVALIEAFADTKVIGITINHEFMSDDEIDAAIDEHELEIGVPATDPLTRPLGGLVDMVLLAFPELEASLVPSGR</sequence>
<dbReference type="Pfam" id="PF07755">
    <property type="entry name" value="DUF1611"/>
    <property type="match status" value="1"/>
</dbReference>
<comment type="caution">
    <text evidence="4">The sequence shown here is derived from an EMBL/GenBank/DDBJ whole genome shotgun (WGS) entry which is preliminary data.</text>
</comment>